<reference evidence="1 2" key="1">
    <citation type="submission" date="2014-11" db="EMBL/GenBank/DDBJ databases">
        <authorList>
            <person name="Wibberg Daniel"/>
        </authorList>
    </citation>
    <scope>NUCLEOTIDE SEQUENCE [LARGE SCALE GENOMIC DNA]</scope>
    <source>
        <strain evidence="1">Rhizoctonia solani AG1-IB 7/3/14</strain>
    </source>
</reference>
<name>A0A0B7F5P0_THACB</name>
<dbReference type="Proteomes" id="UP000059188">
    <property type="component" value="Unassembled WGS sequence"/>
</dbReference>
<protein>
    <submittedName>
        <fullName evidence="1">Uncharacterized protein</fullName>
    </submittedName>
</protein>
<sequence length="177" mass="18840">MLRQLSTAAIINPFTSSPLMGVAGIDPHLIFYAITPSAVVVYLPSSPCFVILAQPLPASCLPIATTFRQQSPATPETNSSAPSSCMVMAGMALSRIRYTLTTSAFVVCLPPSPRAPPKDEPLLLNGPQIGTTFIPQQLIIASATLFIRSHMQLGRNLGQIESVKHTVRSLSVILASI</sequence>
<dbReference type="AlphaFoldDB" id="A0A0B7F5P0"/>
<accession>A0A0B7F5P0</accession>
<dbReference type="EMBL" id="LN679220">
    <property type="protein sequence ID" value="CEL53391.1"/>
    <property type="molecule type" value="Genomic_DNA"/>
</dbReference>
<proteinExistence type="predicted"/>
<evidence type="ECO:0000313" key="1">
    <source>
        <dbReference type="EMBL" id="CEL53391.1"/>
    </source>
</evidence>
<evidence type="ECO:0000313" key="2">
    <source>
        <dbReference type="Proteomes" id="UP000059188"/>
    </source>
</evidence>
<keyword evidence="2" id="KW-1185">Reference proteome</keyword>
<gene>
    <name evidence="1" type="ORF">RSOLAG1IB_11323</name>
</gene>
<organism evidence="1 2">
    <name type="scientific">Thanatephorus cucumeris (strain AG1-IB / isolate 7/3/14)</name>
    <name type="common">Lettuce bottom rot fungus</name>
    <name type="synonym">Rhizoctonia solani</name>
    <dbReference type="NCBI Taxonomy" id="1108050"/>
    <lineage>
        <taxon>Eukaryota</taxon>
        <taxon>Fungi</taxon>
        <taxon>Dikarya</taxon>
        <taxon>Basidiomycota</taxon>
        <taxon>Agaricomycotina</taxon>
        <taxon>Agaricomycetes</taxon>
        <taxon>Cantharellales</taxon>
        <taxon>Ceratobasidiaceae</taxon>
        <taxon>Rhizoctonia</taxon>
        <taxon>Rhizoctonia solani AG-1</taxon>
    </lineage>
</organism>